<dbReference type="Proteomes" id="UP001432360">
    <property type="component" value="Chromosome"/>
</dbReference>
<dbReference type="InterPro" id="IPR045865">
    <property type="entry name" value="ACT-like_dom_sf"/>
</dbReference>
<dbReference type="RefSeq" id="WP_331371698.1">
    <property type="nucleotide sequence ID" value="NZ_CP133148.1"/>
</dbReference>
<dbReference type="EMBL" id="CP133148">
    <property type="protein sequence ID" value="WVT02418.1"/>
    <property type="molecule type" value="Genomic_DNA"/>
</dbReference>
<evidence type="ECO:0000259" key="2">
    <source>
        <dbReference type="Pfam" id="PF13840"/>
    </source>
</evidence>
<evidence type="ECO:0000313" key="3">
    <source>
        <dbReference type="EMBL" id="WVT02418.1"/>
    </source>
</evidence>
<gene>
    <name evidence="3" type="ORF">RB548_12910</name>
</gene>
<protein>
    <submittedName>
        <fullName evidence="3">ACT domain-containing protein</fullName>
    </submittedName>
</protein>
<dbReference type="Pfam" id="PF10000">
    <property type="entry name" value="ACT_3"/>
    <property type="match status" value="1"/>
</dbReference>
<feature type="domain" description="CASTOR ACT" evidence="2">
    <location>
        <begin position="72"/>
        <end position="127"/>
    </location>
</feature>
<dbReference type="Gene3D" id="3.30.2130.10">
    <property type="entry name" value="VC0802-like"/>
    <property type="match status" value="1"/>
</dbReference>
<dbReference type="PANTHER" id="PTHR39199">
    <property type="entry name" value="BLR5128 PROTEIN"/>
    <property type="match status" value="1"/>
</dbReference>
<evidence type="ECO:0000313" key="4">
    <source>
        <dbReference type="Proteomes" id="UP001432360"/>
    </source>
</evidence>
<dbReference type="Pfam" id="PF13840">
    <property type="entry name" value="ACT_7"/>
    <property type="match status" value="1"/>
</dbReference>
<reference evidence="3" key="1">
    <citation type="submission" date="2023-08" db="EMBL/GenBank/DDBJ databases">
        <title>Complete genome sequence of Sinorhizobium chiapanecum ITTG S70 isolated from Acaciella angustissima nodules in Chiapas-Mexico.</title>
        <authorList>
            <person name="Rincon-Rosales R."/>
            <person name="Rogel M.A."/>
            <person name="Rincon-Medina C.I."/>
            <person name="Guerrero G."/>
            <person name="Manzano-Gomez L.A."/>
            <person name="Lopez-Lopez A."/>
            <person name="Rincon Molina F.A."/>
            <person name="Martinez-Romero E."/>
        </authorList>
    </citation>
    <scope>NUCLEOTIDE SEQUENCE</scope>
    <source>
        <strain evidence="3">ITTG S70</strain>
    </source>
</reference>
<dbReference type="SUPFAM" id="SSF55021">
    <property type="entry name" value="ACT-like"/>
    <property type="match status" value="2"/>
</dbReference>
<sequence length="134" mass="14082">MSGETDLARLLAEMTPILQEGEYVYCTVQGDAAPWLALEPIGTFREAEGLTLILERSRADTAGLSYGPVLRLITLGVHSALEAVGLTAAVSGALTRAGISANIVAAYYHDHIFVPAADAERAVDALRGLSRGSN</sequence>
<dbReference type="PANTHER" id="PTHR39199:SF1">
    <property type="entry name" value="BLR5128 PROTEIN"/>
    <property type="match status" value="1"/>
</dbReference>
<organism evidence="3 4">
    <name type="scientific">Sinorhizobium chiapasense</name>
    <dbReference type="NCBI Taxonomy" id="501572"/>
    <lineage>
        <taxon>Bacteria</taxon>
        <taxon>Pseudomonadati</taxon>
        <taxon>Pseudomonadota</taxon>
        <taxon>Alphaproteobacteria</taxon>
        <taxon>Hyphomicrobiales</taxon>
        <taxon>Rhizobiaceae</taxon>
        <taxon>Sinorhizobium/Ensifer group</taxon>
        <taxon>Sinorhizobium</taxon>
    </lineage>
</organism>
<name>A0ABZ2B4T0_9HYPH</name>
<evidence type="ECO:0000259" key="1">
    <source>
        <dbReference type="Pfam" id="PF10000"/>
    </source>
</evidence>
<feature type="domain" description="DUF2241" evidence="1">
    <location>
        <begin position="2"/>
        <end position="69"/>
    </location>
</feature>
<keyword evidence="4" id="KW-1185">Reference proteome</keyword>
<proteinExistence type="predicted"/>
<accession>A0ABZ2B4T0</accession>
<dbReference type="InterPro" id="IPR027795">
    <property type="entry name" value="CASTOR_ACT_dom"/>
</dbReference>
<dbReference type="InterPro" id="IPR018717">
    <property type="entry name" value="DUF2241"/>
</dbReference>